<reference evidence="3 4" key="1">
    <citation type="journal article" date="2017" name="Mol. Plant">
        <title>The Genome of Medicinal Plant Macleaya cordata Provides New Insights into Benzylisoquinoline Alkaloids Metabolism.</title>
        <authorList>
            <person name="Liu X."/>
            <person name="Liu Y."/>
            <person name="Huang P."/>
            <person name="Ma Y."/>
            <person name="Qing Z."/>
            <person name="Tang Q."/>
            <person name="Cao H."/>
            <person name="Cheng P."/>
            <person name="Zheng Y."/>
            <person name="Yuan Z."/>
            <person name="Zhou Y."/>
            <person name="Liu J."/>
            <person name="Tang Z."/>
            <person name="Zhuo Y."/>
            <person name="Zhang Y."/>
            <person name="Yu L."/>
            <person name="Huang J."/>
            <person name="Yang P."/>
            <person name="Peng Q."/>
            <person name="Zhang J."/>
            <person name="Jiang W."/>
            <person name="Zhang Z."/>
            <person name="Lin K."/>
            <person name="Ro D.K."/>
            <person name="Chen X."/>
            <person name="Xiong X."/>
            <person name="Shang Y."/>
            <person name="Huang S."/>
            <person name="Zeng J."/>
        </authorList>
    </citation>
    <scope>NUCLEOTIDE SEQUENCE [LARGE SCALE GENOMIC DNA]</scope>
    <source>
        <strain evidence="4">cv. BLH2017</strain>
        <tissue evidence="3">Root</tissue>
    </source>
</reference>
<dbReference type="InterPro" id="IPR005162">
    <property type="entry name" value="Retrotrans_gag_dom"/>
</dbReference>
<feature type="compositionally biased region" description="Gly residues" evidence="1">
    <location>
        <begin position="28"/>
        <end position="38"/>
    </location>
</feature>
<evidence type="ECO:0000259" key="2">
    <source>
        <dbReference type="Pfam" id="PF03732"/>
    </source>
</evidence>
<feature type="compositionally biased region" description="Basic residues" evidence="1">
    <location>
        <begin position="9"/>
        <end position="19"/>
    </location>
</feature>
<feature type="compositionally biased region" description="Basic and acidic residues" evidence="1">
    <location>
        <begin position="322"/>
        <end position="334"/>
    </location>
</feature>
<feature type="region of interest" description="Disordered" evidence="1">
    <location>
        <begin position="400"/>
        <end position="458"/>
    </location>
</feature>
<protein>
    <recommendedName>
        <fullName evidence="2">Retrotransposon gag domain-containing protein</fullName>
    </recommendedName>
</protein>
<dbReference type="OrthoDB" id="1936908at2759"/>
<feature type="compositionally biased region" description="Basic and acidic residues" evidence="1">
    <location>
        <begin position="410"/>
        <end position="426"/>
    </location>
</feature>
<keyword evidence="4" id="KW-1185">Reference proteome</keyword>
<evidence type="ECO:0000313" key="3">
    <source>
        <dbReference type="EMBL" id="OVA10379.1"/>
    </source>
</evidence>
<proteinExistence type="predicted"/>
<dbReference type="InParanoid" id="A0A200QIW9"/>
<feature type="compositionally biased region" description="Low complexity" evidence="1">
    <location>
        <begin position="435"/>
        <end position="445"/>
    </location>
</feature>
<dbReference type="EMBL" id="MVGT01001979">
    <property type="protein sequence ID" value="OVA10379.1"/>
    <property type="molecule type" value="Genomic_DNA"/>
</dbReference>
<organism evidence="3 4">
    <name type="scientific">Macleaya cordata</name>
    <name type="common">Five-seeded plume-poppy</name>
    <name type="synonym">Bocconia cordata</name>
    <dbReference type="NCBI Taxonomy" id="56857"/>
    <lineage>
        <taxon>Eukaryota</taxon>
        <taxon>Viridiplantae</taxon>
        <taxon>Streptophyta</taxon>
        <taxon>Embryophyta</taxon>
        <taxon>Tracheophyta</taxon>
        <taxon>Spermatophyta</taxon>
        <taxon>Magnoliopsida</taxon>
        <taxon>Ranunculales</taxon>
        <taxon>Papaveraceae</taxon>
        <taxon>Papaveroideae</taxon>
        <taxon>Macleaya</taxon>
    </lineage>
</organism>
<dbReference type="Proteomes" id="UP000195402">
    <property type="component" value="Unassembled WGS sequence"/>
</dbReference>
<dbReference type="AlphaFoldDB" id="A0A200QIW9"/>
<feature type="domain" description="Retrotransposon gag" evidence="2">
    <location>
        <begin position="187"/>
        <end position="283"/>
    </location>
</feature>
<feature type="region of interest" description="Disordered" evidence="1">
    <location>
        <begin position="1"/>
        <end position="80"/>
    </location>
</feature>
<dbReference type="Pfam" id="PF03732">
    <property type="entry name" value="Retrotrans_gag"/>
    <property type="match status" value="1"/>
</dbReference>
<gene>
    <name evidence="3" type="ORF">BVC80_1003g2</name>
</gene>
<evidence type="ECO:0000256" key="1">
    <source>
        <dbReference type="SAM" id="MobiDB-lite"/>
    </source>
</evidence>
<dbReference type="PANTHER" id="PTHR34482:SF48">
    <property type="entry name" value="GAG PROTEASE POLYPROTEIN"/>
    <property type="match status" value="1"/>
</dbReference>
<name>A0A200QIW9_MACCD</name>
<dbReference type="PANTHER" id="PTHR34482">
    <property type="entry name" value="DNA DAMAGE-INDUCIBLE PROTEIN 1-LIKE"/>
    <property type="match status" value="1"/>
</dbReference>
<sequence>MDGEGAPGRRVHTRGRGRGQGRSLSGNRGPGRGRGQQGGASDRESESTNRTPTHSQSTTQDQTGSERGTSSTQNQAGQGASETINLQTLQQLMTTLIDTALNTRLGQPVPIGANQGPIAPAVLNPMPPVVNQRALTEKSWMEYYRKFQGMKPTAFTGKGGPAEAHQWCKKMDKILEQFDCSEAYKQRMAVFQSEENAATWWDTQSRLLDPMQLTWTQFKELFVEHYFPFPARQAMAREFQELKQGDNQTVLEYENEFDRLSLFASHLIPTEQDKIDKFLNGLHSGIARHMIGQPSFDTYQKVVNCAKAHDYRIQKARKKKSAKTESKAAEKNEQKGGNGNSKDSWKHRRQNHQGQQNWKRQRTDGDNNTNDRAVVQAQPQALRIDEMGQRPFRGYCHTCHEKGHKSVKCSRRDRAQVGNNERRYEQNHPPPPAQGKPQGRGQQPQMNAIMPRDVPRGV</sequence>
<feature type="region of interest" description="Disordered" evidence="1">
    <location>
        <begin position="314"/>
        <end position="371"/>
    </location>
</feature>
<accession>A0A200QIW9</accession>
<comment type="caution">
    <text evidence="3">The sequence shown here is derived from an EMBL/GenBank/DDBJ whole genome shotgun (WGS) entry which is preliminary data.</text>
</comment>
<feature type="compositionally biased region" description="Polar residues" evidence="1">
    <location>
        <begin position="48"/>
        <end position="80"/>
    </location>
</feature>
<dbReference type="OMA" id="KASECAK"/>
<evidence type="ECO:0000313" key="4">
    <source>
        <dbReference type="Proteomes" id="UP000195402"/>
    </source>
</evidence>